<dbReference type="KEGG" id="mcos:GM418_19655"/>
<dbReference type="Proteomes" id="UP000428260">
    <property type="component" value="Chromosome"/>
</dbReference>
<name>A0A6I6JZV9_9BACT</name>
<dbReference type="Gene3D" id="3.40.30.10">
    <property type="entry name" value="Glutaredoxin"/>
    <property type="match status" value="1"/>
</dbReference>
<keyword evidence="3" id="KW-1185">Reference proteome</keyword>
<dbReference type="AlphaFoldDB" id="A0A6I6JZV9"/>
<accession>A0A6I6JZV9</accession>
<sequence length="75" mass="8643">MKIIIAATKTCTHRPKLEEQLQDAGLQYEVMYFEDHPELIDTYKLKTSPLLIVDNKVESVGMPEHSQITELKNNN</sequence>
<feature type="domain" description="Thioredoxin-like fold" evidence="1">
    <location>
        <begin position="1"/>
        <end position="71"/>
    </location>
</feature>
<dbReference type="InterPro" id="IPR012336">
    <property type="entry name" value="Thioredoxin-like_fold"/>
</dbReference>
<dbReference type="SUPFAM" id="SSF52833">
    <property type="entry name" value="Thioredoxin-like"/>
    <property type="match status" value="1"/>
</dbReference>
<proteinExistence type="predicted"/>
<protein>
    <recommendedName>
        <fullName evidence="1">Thioredoxin-like fold domain-containing protein</fullName>
    </recommendedName>
</protein>
<dbReference type="EMBL" id="CP046401">
    <property type="protein sequence ID" value="QGY45807.1"/>
    <property type="molecule type" value="Genomic_DNA"/>
</dbReference>
<evidence type="ECO:0000313" key="3">
    <source>
        <dbReference type="Proteomes" id="UP000428260"/>
    </source>
</evidence>
<evidence type="ECO:0000259" key="1">
    <source>
        <dbReference type="Pfam" id="PF13192"/>
    </source>
</evidence>
<dbReference type="InterPro" id="IPR036249">
    <property type="entry name" value="Thioredoxin-like_sf"/>
</dbReference>
<dbReference type="RefSeq" id="WP_158868947.1">
    <property type="nucleotide sequence ID" value="NZ_CP046401.1"/>
</dbReference>
<dbReference type="Pfam" id="PF13192">
    <property type="entry name" value="Thioredoxin_3"/>
    <property type="match status" value="1"/>
</dbReference>
<evidence type="ECO:0000313" key="2">
    <source>
        <dbReference type="EMBL" id="QGY45807.1"/>
    </source>
</evidence>
<reference evidence="2 3" key="1">
    <citation type="submission" date="2019-11" db="EMBL/GenBank/DDBJ databases">
        <authorList>
            <person name="Zheng R.K."/>
            <person name="Sun C.M."/>
        </authorList>
    </citation>
    <scope>NUCLEOTIDE SEQUENCE [LARGE SCALE GENOMIC DNA]</scope>
    <source>
        <strain evidence="2 3">WC007</strain>
    </source>
</reference>
<gene>
    <name evidence="2" type="ORF">GM418_19655</name>
</gene>
<organism evidence="2 3">
    <name type="scientific">Maribellus comscasis</name>
    <dbReference type="NCBI Taxonomy" id="2681766"/>
    <lineage>
        <taxon>Bacteria</taxon>
        <taxon>Pseudomonadati</taxon>
        <taxon>Bacteroidota</taxon>
        <taxon>Bacteroidia</taxon>
        <taxon>Marinilabiliales</taxon>
        <taxon>Prolixibacteraceae</taxon>
        <taxon>Maribellus</taxon>
    </lineage>
</organism>